<dbReference type="RefSeq" id="WP_055073235.1">
    <property type="nucleotide sequence ID" value="NZ_CYXY01000017.1"/>
</dbReference>
<reference evidence="1 2" key="1">
    <citation type="submission" date="2015-09" db="EMBL/GenBank/DDBJ databases">
        <authorList>
            <consortium name="Pathogen Informatics"/>
        </authorList>
    </citation>
    <scope>NUCLEOTIDE SEQUENCE [LARGE SCALE GENOMIC DNA]</scope>
    <source>
        <strain evidence="1 2">2789STDY5834959</strain>
    </source>
</reference>
<evidence type="ECO:0000313" key="1">
    <source>
        <dbReference type="EMBL" id="CUN09705.1"/>
    </source>
</evidence>
<organism evidence="1 2">
    <name type="scientific">Anaerostipes hadrus</name>
    <dbReference type="NCBI Taxonomy" id="649756"/>
    <lineage>
        <taxon>Bacteria</taxon>
        <taxon>Bacillati</taxon>
        <taxon>Bacillota</taxon>
        <taxon>Clostridia</taxon>
        <taxon>Lachnospirales</taxon>
        <taxon>Lachnospiraceae</taxon>
        <taxon>Anaerostipes</taxon>
    </lineage>
</organism>
<evidence type="ECO:0000313" key="2">
    <source>
        <dbReference type="Proteomes" id="UP000095553"/>
    </source>
</evidence>
<sequence length="156" mass="18142">MGYDIEKEKREAIEAGRRALNSLSAAKENLNSAKNWGLVDMFGGGFFSTMLKHSKMDQAKQNMDQAKYDLRNFSRELNDVNMACDLHIDTGDFLSFADYFFDGFVVDWMVQDRINTAKRQVEEAIRRTESIVNQLQRSCDLWIILIFLFQHLEVQD</sequence>
<gene>
    <name evidence="1" type="ORF">ERS852571_02496</name>
</gene>
<dbReference type="EMBL" id="CYXY01000017">
    <property type="protein sequence ID" value="CUN09705.1"/>
    <property type="molecule type" value="Genomic_DNA"/>
</dbReference>
<dbReference type="Proteomes" id="UP000095553">
    <property type="component" value="Unassembled WGS sequence"/>
</dbReference>
<dbReference type="AlphaFoldDB" id="A0A173U6E9"/>
<name>A0A173U6E9_ANAHA</name>
<accession>A0A173U6E9</accession>
<protein>
    <submittedName>
        <fullName evidence="1">Uncharacterized protein</fullName>
    </submittedName>
</protein>
<proteinExistence type="predicted"/>